<accession>A0AC35TJG0</accession>
<name>A0AC35TJG0_9BILA</name>
<dbReference type="WBParaSite" id="RSKR_0000107600.2">
    <property type="protein sequence ID" value="RSKR_0000107600.2"/>
    <property type="gene ID" value="RSKR_0000107600"/>
</dbReference>
<sequence length="1769" mass="205123">MSGREDSICCIAVDTFLQKAPAGSPVQFLNFYTGERLRRVSGNGEWSYGYLDENPKINGIFPTIFVLEATEDFDVIPSISDQSTSTNSTAEGDESHELLREITSTVRDWWSNFRGNYHKISDYTKYDNVFKLMDSLMLLRKKIMSRSVPDEEMKDIRSHIHKKIEIGNHYMALDMKTRDETGKLLKANTLSIIETYKHHVATYDKIIGETNVPSKFIPSQIVGNFGLFFQFHSTTLSVSCDVEIKMSLYDAVREEFFTDSFVFFWSHRTGTFNDRFCQVMFVELGDVCKERNKIFVLLQVSKNGLLENKVPTKKDGNPEVWARQPYATGMIDVYDILGKSVEFEKTDLSFDLEKIWSFDLSSKQDKPSKNERYDGKILFMSAVKVYKGHLNEIKEQAFKLFSLNPTPIIHPIKHKEFIWEEAINEFFLTLISGDFNGYKSTDKSIEIRMQVMDAQGNTIMNSVENMTPEGIKGKSTYESNVVVGNDKPRWNELIKLNIKDRYQDNIHIRFLFFNRKMNDKAKTDKGPFALAFLPLIRNANLIIEGKQDLVIYKVDMAKFNERDMSYLSLPSFKINGKALSKSSNNYLSLAEKNSFQINLKINSTNLTHNPLILNILQWKMNKLDTKKNLTEIINSEHIISDGEILYMMPYICDILFEIWDDNEVAKDLQRLVFKTLIHVLRATHDTSEIKGFKEFFENYMANFAFTTVYTKVIQEMLFFLRNSETFYDEVNSIFQSFGILMAFIVASKNACDLLMDTDSVDFPALIHEILTTIIDSIMLNSNRKNPLHQNMAVVHFAECVNHLTERGMFDVNALSIYVITFIDTFNTNVLQKEKLNFIQKIVESQLFKNDQSRQAILNRFLDEIVDYLDLEFDDSGDNEMTLDFIKQACPILCNIVEYLFPFSSVTDLTKPGTREDFMAIAFKVLRPLNRVIVHLIGTKANEKCLRDCVTTLYSILDIFSAQTFLIYVEEHECAMDTIDMINELGNLLSELISTKCYPVEWAQMGAIQRNVTAKIFLFIKQILTHYFNREDALSHEMYKSFFEHLVVLCVEGSRTWNVMDDNEREIIRIVAIGIRSLWFEMGNNKIENDKKQSFCPDIIKSFLKVTFIEDSVIREAMACIFVDMLISNYLLKDKKESLERVESELLRQLDEMIEFIPDSETFRQEFIKNLHKFGSNDYNFYKFGGQMFFEKLDSMLILVLQYKTIANSSDCVENCMIEIIKLIRFLNSIKQYDLYVRYIYKLYDMNMSCNNKVEAALTLLKHAELLNWSDELLPETLASNNLNRNSNTHLQLKVLLYSEIADLLSFDLWERAIEILKELTPVYESILFDYKSLSIHHNRLSDLYNKINAPARMENSYYLVRFYGKGFATHLNNCSFIFRDIQKRGDFQSKLQNSYGPFTIINTMEKMDDLLVSNGKHVQIIPVKAIPTSRKILDNDKIHHNIKWYYRFNDVHKFEYCKGEERLNTKWTTLESSDFTKMWVIKYVVETYDQLPNLIAFSKVKVNHMPVASSPLDEAILRIERVVQPFVMGGVKNYMVFCTQACFEICDEEERKKTDELKYLLKRLIVILEYSLYVHSGRTKQVEIVFHQSLVESYYELRGEIKNKFGAITETMIPSDATLTMQPTVVERHPSTVTSFIGFGGSMTMKAYNTRIKSSLQKYSPARTSKTNLLHDESVEHPANITCNSSDISSNDLNNSNHLNNSTSSGYKKHSQSNDVRLRKNSSLMSIKCENPILPDRRTDLHSHEKLSEEGKWVSPSTTTDKPCLLTDF</sequence>
<evidence type="ECO:0000313" key="2">
    <source>
        <dbReference type="WBParaSite" id="RSKR_0000107600.2"/>
    </source>
</evidence>
<evidence type="ECO:0000313" key="1">
    <source>
        <dbReference type="Proteomes" id="UP000095286"/>
    </source>
</evidence>
<organism evidence="1 2">
    <name type="scientific">Rhabditophanes sp. KR3021</name>
    <dbReference type="NCBI Taxonomy" id="114890"/>
    <lineage>
        <taxon>Eukaryota</taxon>
        <taxon>Metazoa</taxon>
        <taxon>Ecdysozoa</taxon>
        <taxon>Nematoda</taxon>
        <taxon>Chromadorea</taxon>
        <taxon>Rhabditida</taxon>
        <taxon>Tylenchina</taxon>
        <taxon>Panagrolaimomorpha</taxon>
        <taxon>Strongyloidoidea</taxon>
        <taxon>Alloionematidae</taxon>
        <taxon>Rhabditophanes</taxon>
    </lineage>
</organism>
<proteinExistence type="predicted"/>
<reference evidence="2" key="1">
    <citation type="submission" date="2016-11" db="UniProtKB">
        <authorList>
            <consortium name="WormBaseParasite"/>
        </authorList>
    </citation>
    <scope>IDENTIFICATION</scope>
    <source>
        <strain evidence="2">KR3021</strain>
    </source>
</reference>
<protein>
    <submittedName>
        <fullName evidence="2">SH3 domain-containing protein</fullName>
    </submittedName>
</protein>
<dbReference type="Proteomes" id="UP000095286">
    <property type="component" value="Unplaced"/>
</dbReference>